<evidence type="ECO:0000313" key="2">
    <source>
        <dbReference type="Proteomes" id="UP001195769"/>
    </source>
</evidence>
<organism evidence="1 2">
    <name type="scientific">Suillus fuscotomentosus</name>
    <dbReference type="NCBI Taxonomy" id="1912939"/>
    <lineage>
        <taxon>Eukaryota</taxon>
        <taxon>Fungi</taxon>
        <taxon>Dikarya</taxon>
        <taxon>Basidiomycota</taxon>
        <taxon>Agaricomycotina</taxon>
        <taxon>Agaricomycetes</taxon>
        <taxon>Agaricomycetidae</taxon>
        <taxon>Boletales</taxon>
        <taxon>Suillineae</taxon>
        <taxon>Suillaceae</taxon>
        <taxon>Suillus</taxon>
    </lineage>
</organism>
<gene>
    <name evidence="1" type="ORF">F5891DRAFT_1246156</name>
</gene>
<comment type="caution">
    <text evidence="1">The sequence shown here is derived from an EMBL/GenBank/DDBJ whole genome shotgun (WGS) entry which is preliminary data.</text>
</comment>
<dbReference type="RefSeq" id="XP_041222198.1">
    <property type="nucleotide sequence ID" value="XM_041369808.1"/>
</dbReference>
<accession>A0AAD4HHF5</accession>
<sequence>MTAPTLSFFGQDPHTPKSRIVSRTGKQQTFTSHLRSVPLQLGKDQTQSQKPFGRSLCRSGPDVDESVSWLPVDYAAKAIIDLVKIPSQRLPLAYAVDVRPLVSRTRRPEISSPPEVQVRASLIDEVNNPSRKLLTFFENKYGQEELATRYPLLTVQTEKASKSLRSAHIADDGLVGKWVAAWRETSLLA</sequence>
<name>A0AAD4HHF5_9AGAM</name>
<dbReference type="EMBL" id="JABBWK010000053">
    <property type="protein sequence ID" value="KAG1896622.1"/>
    <property type="molecule type" value="Genomic_DNA"/>
</dbReference>
<dbReference type="Proteomes" id="UP001195769">
    <property type="component" value="Unassembled WGS sequence"/>
</dbReference>
<reference evidence="1" key="1">
    <citation type="journal article" date="2020" name="New Phytol.">
        <title>Comparative genomics reveals dynamic genome evolution in host specialist ectomycorrhizal fungi.</title>
        <authorList>
            <person name="Lofgren L.A."/>
            <person name="Nguyen N.H."/>
            <person name="Vilgalys R."/>
            <person name="Ruytinx J."/>
            <person name="Liao H.L."/>
            <person name="Branco S."/>
            <person name="Kuo A."/>
            <person name="LaButti K."/>
            <person name="Lipzen A."/>
            <person name="Andreopoulos W."/>
            <person name="Pangilinan J."/>
            <person name="Riley R."/>
            <person name="Hundley H."/>
            <person name="Na H."/>
            <person name="Barry K."/>
            <person name="Grigoriev I.V."/>
            <person name="Stajich J.E."/>
            <person name="Kennedy P.G."/>
        </authorList>
    </citation>
    <scope>NUCLEOTIDE SEQUENCE</scope>
    <source>
        <strain evidence="1">FC203</strain>
    </source>
</reference>
<evidence type="ECO:0000313" key="1">
    <source>
        <dbReference type="EMBL" id="KAG1896622.1"/>
    </source>
</evidence>
<keyword evidence="2" id="KW-1185">Reference proteome</keyword>
<protein>
    <submittedName>
        <fullName evidence="1">Uncharacterized protein</fullName>
    </submittedName>
</protein>
<proteinExistence type="predicted"/>
<dbReference type="Gene3D" id="3.40.50.720">
    <property type="entry name" value="NAD(P)-binding Rossmann-like Domain"/>
    <property type="match status" value="1"/>
</dbReference>
<dbReference type="AlphaFoldDB" id="A0AAD4HHF5"/>
<dbReference type="GeneID" id="64664106"/>